<sequence length="328" mass="37160">MSEQNNCLTVKLDQKDFNALEVLKSHSTKIERLPKFMETVQYNIDAYDQAALGFKCHEVFVSQTELGTFVFAVIDYRNPNATAAITKNTLFTVEIKIKYLMKIMTKSGGMISEWQKYKLTELYEHASLVDLIKCQFEDGSLASVGLLCIPIEPCWTISSQNPFPKLKQPLKVGVAIKSRYESNEEIKDPMHQNTDGNRPSDSQETEAWNPSTLTSGLWQFHKKGDQENYLLMCVAHGGCHPQPLTSATPIKVKLILRMIAKYSSHLVPPYHTSISIEPWYVKKENGFVHGLLAIPLPVSTEKEARFFEVVTKCPGSLRLEIITLERES</sequence>
<accession>A0A6V8HK07</accession>
<dbReference type="EMBL" id="DF933837">
    <property type="protein sequence ID" value="GAM41134.1"/>
    <property type="molecule type" value="Genomic_DNA"/>
</dbReference>
<evidence type="ECO:0000313" key="3">
    <source>
        <dbReference type="Proteomes" id="UP000053095"/>
    </source>
</evidence>
<keyword evidence="3" id="KW-1185">Reference proteome</keyword>
<reference evidence="3" key="1">
    <citation type="journal article" date="2015" name="Genome Announc.">
        <title>Draft genome sequence of Talaromyces cellulolyticus strain Y-94, a source of lignocellulosic biomass-degrading enzymes.</title>
        <authorList>
            <person name="Fujii T."/>
            <person name="Koike H."/>
            <person name="Sawayama S."/>
            <person name="Yano S."/>
            <person name="Inoue H."/>
        </authorList>
    </citation>
    <scope>NUCLEOTIDE SEQUENCE [LARGE SCALE GENOMIC DNA]</scope>
    <source>
        <strain evidence="3">Y-94</strain>
    </source>
</reference>
<name>A0A6V8HK07_TALPI</name>
<dbReference type="Proteomes" id="UP000053095">
    <property type="component" value="Unassembled WGS sequence"/>
</dbReference>
<organism evidence="2 3">
    <name type="scientific">Talaromyces pinophilus</name>
    <name type="common">Penicillium pinophilum</name>
    <dbReference type="NCBI Taxonomy" id="128442"/>
    <lineage>
        <taxon>Eukaryota</taxon>
        <taxon>Fungi</taxon>
        <taxon>Dikarya</taxon>
        <taxon>Ascomycota</taxon>
        <taxon>Pezizomycotina</taxon>
        <taxon>Eurotiomycetes</taxon>
        <taxon>Eurotiomycetidae</taxon>
        <taxon>Eurotiales</taxon>
        <taxon>Trichocomaceae</taxon>
        <taxon>Talaromyces</taxon>
        <taxon>Talaromyces sect. Talaromyces</taxon>
    </lineage>
</organism>
<evidence type="ECO:0000313" key="2">
    <source>
        <dbReference type="EMBL" id="GAM41134.1"/>
    </source>
</evidence>
<dbReference type="AlphaFoldDB" id="A0A6V8HK07"/>
<evidence type="ECO:0000256" key="1">
    <source>
        <dbReference type="SAM" id="MobiDB-lite"/>
    </source>
</evidence>
<gene>
    <name evidence="2" type="ORF">TCE0_041f14029</name>
</gene>
<feature type="compositionally biased region" description="Polar residues" evidence="1">
    <location>
        <begin position="191"/>
        <end position="208"/>
    </location>
</feature>
<proteinExistence type="predicted"/>
<comment type="caution">
    <text evidence="2">The sequence shown here is derived from an EMBL/GenBank/DDBJ whole genome shotgun (WGS) entry which is preliminary data.</text>
</comment>
<protein>
    <submittedName>
        <fullName evidence="2">Uncharacterized protein</fullName>
    </submittedName>
</protein>
<feature type="region of interest" description="Disordered" evidence="1">
    <location>
        <begin position="183"/>
        <end position="208"/>
    </location>
</feature>